<dbReference type="InterPro" id="IPR019756">
    <property type="entry name" value="Pept_S26A_signal_pept_1_Ser-AS"/>
</dbReference>
<evidence type="ECO:0000256" key="3">
    <source>
        <dbReference type="ARBA" id="ARBA00009370"/>
    </source>
</evidence>
<organism evidence="9 10">
    <name type="scientific">Enterococcus larvae</name>
    <dbReference type="NCBI Taxonomy" id="2794352"/>
    <lineage>
        <taxon>Bacteria</taxon>
        <taxon>Bacillati</taxon>
        <taxon>Bacillota</taxon>
        <taxon>Bacilli</taxon>
        <taxon>Lactobacillales</taxon>
        <taxon>Enterococcaceae</taxon>
        <taxon>Enterococcus</taxon>
    </lineage>
</organism>
<dbReference type="GO" id="GO:0009003">
    <property type="term" value="F:signal peptidase activity"/>
    <property type="evidence" value="ECO:0007669"/>
    <property type="project" value="UniProtKB-EC"/>
</dbReference>
<keyword evidence="5 7" id="KW-0645">Protease</keyword>
<keyword evidence="7" id="KW-0472">Membrane</keyword>
<name>A0ABS4CIQ4_9ENTE</name>
<dbReference type="InterPro" id="IPR000223">
    <property type="entry name" value="Pept_S26A_signal_pept_1"/>
</dbReference>
<dbReference type="PROSITE" id="PS00761">
    <property type="entry name" value="SPASE_I_3"/>
    <property type="match status" value="1"/>
</dbReference>
<dbReference type="RefSeq" id="WP_209557317.1">
    <property type="nucleotide sequence ID" value="NZ_JAEDXU010000004.1"/>
</dbReference>
<feature type="transmembrane region" description="Helical" evidence="7">
    <location>
        <begin position="27"/>
        <end position="47"/>
    </location>
</feature>
<comment type="similarity">
    <text evidence="3 7">Belongs to the peptidase S26 family.</text>
</comment>
<dbReference type="PANTHER" id="PTHR43390:SF1">
    <property type="entry name" value="CHLOROPLAST PROCESSING PEPTIDASE"/>
    <property type="match status" value="1"/>
</dbReference>
<gene>
    <name evidence="9" type="primary">lepB</name>
    <name evidence="9" type="ORF">I6N96_09395</name>
</gene>
<dbReference type="SUPFAM" id="SSF51306">
    <property type="entry name" value="LexA/Signal peptidase"/>
    <property type="match status" value="1"/>
</dbReference>
<dbReference type="NCBIfam" id="TIGR02227">
    <property type="entry name" value="sigpep_I_bact"/>
    <property type="match status" value="1"/>
</dbReference>
<evidence type="ECO:0000256" key="6">
    <source>
        <dbReference type="ARBA" id="ARBA00022801"/>
    </source>
</evidence>
<dbReference type="PROSITE" id="PS00501">
    <property type="entry name" value="SPASE_I_1"/>
    <property type="match status" value="1"/>
</dbReference>
<dbReference type="CDD" id="cd06530">
    <property type="entry name" value="S26_SPase_I"/>
    <property type="match status" value="1"/>
</dbReference>
<dbReference type="InterPro" id="IPR019533">
    <property type="entry name" value="Peptidase_S26"/>
</dbReference>
<reference evidence="9 10" key="1">
    <citation type="submission" date="2020-12" db="EMBL/GenBank/DDBJ databases">
        <title>Vagococcus allomyrinae sp. nov. and Enterococcus lavae sp. nov., isolated from the larvae of Allomyrina dichotoma.</title>
        <authorList>
            <person name="Lee S.D."/>
        </authorList>
    </citation>
    <scope>NUCLEOTIDE SEQUENCE [LARGE SCALE GENOMIC DNA]</scope>
    <source>
        <strain evidence="9 10">BWM-S5</strain>
    </source>
</reference>
<sequence>MNKIPDRKKFKLTKPERIASKKQKKTILSAFFFLFIGVGLIFFIRTVRTYQVDGISMAPTFEEGDRLFIHKDRQPERYDLITFYPNQESKTSYVKRIVGMPGDKIHTEGNAFYINEQLSESGELKSDLYAKELPDGTLKVTITKEVWEMLSELKEIPRDSYFVLGDNRGNSTDSRHLGFIKKEQIDGVVIFRYYPFDSIGSVK</sequence>
<comment type="caution">
    <text evidence="9">The sequence shown here is derived from an EMBL/GenBank/DDBJ whole genome shotgun (WGS) entry which is preliminary data.</text>
</comment>
<evidence type="ECO:0000256" key="4">
    <source>
        <dbReference type="ARBA" id="ARBA00013208"/>
    </source>
</evidence>
<evidence type="ECO:0000256" key="1">
    <source>
        <dbReference type="ARBA" id="ARBA00000677"/>
    </source>
</evidence>
<evidence type="ECO:0000313" key="9">
    <source>
        <dbReference type="EMBL" id="MBP1046499.1"/>
    </source>
</evidence>
<evidence type="ECO:0000256" key="5">
    <source>
        <dbReference type="ARBA" id="ARBA00022670"/>
    </source>
</evidence>
<evidence type="ECO:0000313" key="10">
    <source>
        <dbReference type="Proteomes" id="UP000673375"/>
    </source>
</evidence>
<keyword evidence="7" id="KW-1133">Transmembrane helix</keyword>
<protein>
    <recommendedName>
        <fullName evidence="4 7">Signal peptidase I</fullName>
        <ecNumber evidence="4 7">3.4.21.89</ecNumber>
    </recommendedName>
</protein>
<comment type="catalytic activity">
    <reaction evidence="1 7">
        <text>Cleavage of hydrophobic, N-terminal signal or leader sequences from secreted and periplasmic proteins.</text>
        <dbReference type="EC" id="3.4.21.89"/>
    </reaction>
</comment>
<keyword evidence="6 7" id="KW-0378">Hydrolase</keyword>
<comment type="subcellular location">
    <subcellularLocation>
        <location evidence="2">Cell membrane</location>
        <topology evidence="2">Single-pass type II membrane protein</topology>
    </subcellularLocation>
    <subcellularLocation>
        <location evidence="7">Membrane</location>
        <topology evidence="7">Single-pass type II membrane protein</topology>
    </subcellularLocation>
</comment>
<dbReference type="PRINTS" id="PR00727">
    <property type="entry name" value="LEADERPTASE"/>
</dbReference>
<keyword evidence="7" id="KW-0812">Transmembrane</keyword>
<dbReference type="PANTHER" id="PTHR43390">
    <property type="entry name" value="SIGNAL PEPTIDASE I"/>
    <property type="match status" value="1"/>
</dbReference>
<dbReference type="InterPro" id="IPR036286">
    <property type="entry name" value="LexA/Signal_pep-like_sf"/>
</dbReference>
<dbReference type="Proteomes" id="UP000673375">
    <property type="component" value="Unassembled WGS sequence"/>
</dbReference>
<keyword evidence="10" id="KW-1185">Reference proteome</keyword>
<accession>A0ABS4CIQ4</accession>
<dbReference type="InterPro" id="IPR019758">
    <property type="entry name" value="Pept_S26A_signal_pept_1_CS"/>
</dbReference>
<dbReference type="EC" id="3.4.21.89" evidence="4 7"/>
<evidence type="ECO:0000256" key="7">
    <source>
        <dbReference type="RuleBase" id="RU362042"/>
    </source>
</evidence>
<dbReference type="Gene3D" id="2.10.109.10">
    <property type="entry name" value="Umud Fragment, subunit A"/>
    <property type="match status" value="1"/>
</dbReference>
<dbReference type="EMBL" id="JAEDXU010000004">
    <property type="protein sequence ID" value="MBP1046499.1"/>
    <property type="molecule type" value="Genomic_DNA"/>
</dbReference>
<proteinExistence type="inferred from homology"/>
<evidence type="ECO:0000256" key="2">
    <source>
        <dbReference type="ARBA" id="ARBA00004401"/>
    </source>
</evidence>
<evidence type="ECO:0000259" key="8">
    <source>
        <dbReference type="Pfam" id="PF10502"/>
    </source>
</evidence>
<feature type="domain" description="Peptidase S26" evidence="8">
    <location>
        <begin position="31"/>
        <end position="194"/>
    </location>
</feature>
<dbReference type="Pfam" id="PF10502">
    <property type="entry name" value="Peptidase_S26"/>
    <property type="match status" value="1"/>
</dbReference>